<dbReference type="InterPro" id="IPR004910">
    <property type="entry name" value="Yippee/Mis18/Cereblon"/>
</dbReference>
<evidence type="ECO:0000256" key="4">
    <source>
        <dbReference type="RuleBase" id="RU110713"/>
    </source>
</evidence>
<evidence type="ECO:0000256" key="2">
    <source>
        <dbReference type="ARBA" id="ARBA00022723"/>
    </source>
</evidence>
<protein>
    <recommendedName>
        <fullName evidence="4">Protein yippee-like</fullName>
    </recommendedName>
</protein>
<keyword evidence="3" id="KW-0862">Zinc</keyword>
<dbReference type="EMBL" id="MCGT01000014">
    <property type="protein sequence ID" value="ORX54083.1"/>
    <property type="molecule type" value="Genomic_DNA"/>
</dbReference>
<dbReference type="PROSITE" id="PS51792">
    <property type="entry name" value="YIPPEE"/>
    <property type="match status" value="1"/>
</dbReference>
<evidence type="ECO:0000313" key="6">
    <source>
        <dbReference type="EMBL" id="ORX54083.1"/>
    </source>
</evidence>
<comment type="caution">
    <text evidence="6">The sequence shown here is derived from an EMBL/GenBank/DDBJ whole genome shotgun (WGS) entry which is preliminary data.</text>
</comment>
<dbReference type="PANTHER" id="PTHR13848">
    <property type="entry name" value="PROTEIN YIPPEE-LIKE CG15309-RELATED"/>
    <property type="match status" value="1"/>
</dbReference>
<evidence type="ECO:0000259" key="5">
    <source>
        <dbReference type="PROSITE" id="PS51792"/>
    </source>
</evidence>
<evidence type="ECO:0000256" key="1">
    <source>
        <dbReference type="ARBA" id="ARBA00005613"/>
    </source>
</evidence>
<evidence type="ECO:0000313" key="7">
    <source>
        <dbReference type="Proteomes" id="UP000242146"/>
    </source>
</evidence>
<proteinExistence type="inferred from homology"/>
<keyword evidence="7" id="KW-1185">Reference proteome</keyword>
<evidence type="ECO:0000256" key="3">
    <source>
        <dbReference type="ARBA" id="ARBA00022833"/>
    </source>
</evidence>
<dbReference type="InterPro" id="IPR034751">
    <property type="entry name" value="Yippee"/>
</dbReference>
<dbReference type="SUPFAM" id="SSF48695">
    <property type="entry name" value="Multiheme cytochromes"/>
    <property type="match status" value="1"/>
</dbReference>
<organism evidence="6 7">
    <name type="scientific">Hesseltinella vesiculosa</name>
    <dbReference type="NCBI Taxonomy" id="101127"/>
    <lineage>
        <taxon>Eukaryota</taxon>
        <taxon>Fungi</taxon>
        <taxon>Fungi incertae sedis</taxon>
        <taxon>Mucoromycota</taxon>
        <taxon>Mucoromycotina</taxon>
        <taxon>Mucoromycetes</taxon>
        <taxon>Mucorales</taxon>
        <taxon>Cunninghamellaceae</taxon>
        <taxon>Hesseltinella</taxon>
    </lineage>
</organism>
<dbReference type="Pfam" id="PF03226">
    <property type="entry name" value="Yippee-Mis18"/>
    <property type="match status" value="1"/>
</dbReference>
<dbReference type="InterPro" id="IPR039058">
    <property type="entry name" value="Yippee_fam"/>
</dbReference>
<keyword evidence="2" id="KW-0479">Metal-binding</keyword>
<comment type="similarity">
    <text evidence="1 4">Belongs to the yippee family.</text>
</comment>
<accession>A0A1X2GI10</accession>
<dbReference type="OrthoDB" id="6407410at2759"/>
<dbReference type="AlphaFoldDB" id="A0A1X2GI10"/>
<dbReference type="InterPro" id="IPR036280">
    <property type="entry name" value="Multihaem_cyt_sf"/>
</dbReference>
<dbReference type="Proteomes" id="UP000242146">
    <property type="component" value="Unassembled WGS sequence"/>
</dbReference>
<name>A0A1X2GI10_9FUNG</name>
<dbReference type="GO" id="GO:0046872">
    <property type="term" value="F:metal ion binding"/>
    <property type="evidence" value="ECO:0007669"/>
    <property type="project" value="UniProtKB-KW"/>
</dbReference>
<gene>
    <name evidence="6" type="ORF">DM01DRAFT_1322254</name>
</gene>
<feature type="domain" description="Yippee" evidence="5">
    <location>
        <begin position="11"/>
        <end position="108"/>
    </location>
</feature>
<dbReference type="STRING" id="101127.A0A1X2GI10"/>
<reference evidence="6 7" key="1">
    <citation type="submission" date="2016-07" db="EMBL/GenBank/DDBJ databases">
        <title>Pervasive Adenine N6-methylation of Active Genes in Fungi.</title>
        <authorList>
            <consortium name="DOE Joint Genome Institute"/>
            <person name="Mondo S.J."/>
            <person name="Dannebaum R.O."/>
            <person name="Kuo R.C."/>
            <person name="Labutti K."/>
            <person name="Haridas S."/>
            <person name="Kuo A."/>
            <person name="Salamov A."/>
            <person name="Ahrendt S.R."/>
            <person name="Lipzen A."/>
            <person name="Sullivan W."/>
            <person name="Andreopoulos W.B."/>
            <person name="Clum A."/>
            <person name="Lindquist E."/>
            <person name="Daum C."/>
            <person name="Ramamoorthy G.K."/>
            <person name="Gryganskyi A."/>
            <person name="Culley D."/>
            <person name="Magnuson J.K."/>
            <person name="James T.Y."/>
            <person name="O'Malley M.A."/>
            <person name="Stajich J.E."/>
            <person name="Spatafora J.W."/>
            <person name="Visel A."/>
            <person name="Grigoriev I.V."/>
        </authorList>
    </citation>
    <scope>NUCLEOTIDE SEQUENCE [LARGE SCALE GENOMIC DNA]</scope>
    <source>
        <strain evidence="6 7">NRRL 3301</strain>
    </source>
</reference>
<sequence length="111" mass="12824">MVHSYLDEGRPLYTCARCHTHLSYQDSILSKSYHGSTGEAFLVCHVENISVGASERKMLMTGIHTIADVFCSTCHTQLGWKYLRAFEPSQKFKENKFVLEKRRILKETFYA</sequence>